<gene>
    <name evidence="2" type="ORF">EDD29_4737</name>
</gene>
<keyword evidence="3" id="KW-1185">Reference proteome</keyword>
<reference evidence="2 3" key="1">
    <citation type="submission" date="2018-11" db="EMBL/GenBank/DDBJ databases">
        <title>Sequencing the genomes of 1000 actinobacteria strains.</title>
        <authorList>
            <person name="Klenk H.-P."/>
        </authorList>
    </citation>
    <scope>NUCLEOTIDE SEQUENCE [LARGE SCALE GENOMIC DNA]</scope>
    <source>
        <strain evidence="2 3">DSM 44254</strain>
    </source>
</reference>
<organism evidence="2 3">
    <name type="scientific">Actinocorallia herbida</name>
    <dbReference type="NCBI Taxonomy" id="58109"/>
    <lineage>
        <taxon>Bacteria</taxon>
        <taxon>Bacillati</taxon>
        <taxon>Actinomycetota</taxon>
        <taxon>Actinomycetes</taxon>
        <taxon>Streptosporangiales</taxon>
        <taxon>Thermomonosporaceae</taxon>
        <taxon>Actinocorallia</taxon>
    </lineage>
</organism>
<dbReference type="Proteomes" id="UP000272400">
    <property type="component" value="Unassembled WGS sequence"/>
</dbReference>
<dbReference type="AlphaFoldDB" id="A0A3N1D0T7"/>
<proteinExistence type="predicted"/>
<accession>A0A3N1D0T7</accession>
<comment type="caution">
    <text evidence="2">The sequence shown here is derived from an EMBL/GenBank/DDBJ whole genome shotgun (WGS) entry which is preliminary data.</text>
</comment>
<sequence>MRPRGVAAEPRVALVPGRSFGAPVEDDEDAGVQAEPVEAAPAVDQALQVGHQHEVAGGFVVDGAAEQDLTVLTPEAGELPKQARQVEASVGRHEAQ</sequence>
<protein>
    <submittedName>
        <fullName evidence="2">Uncharacterized protein</fullName>
    </submittedName>
</protein>
<dbReference type="EMBL" id="RJKE01000001">
    <property type="protein sequence ID" value="ROO87145.1"/>
    <property type="molecule type" value="Genomic_DNA"/>
</dbReference>
<evidence type="ECO:0000313" key="2">
    <source>
        <dbReference type="EMBL" id="ROO87145.1"/>
    </source>
</evidence>
<evidence type="ECO:0000256" key="1">
    <source>
        <dbReference type="SAM" id="MobiDB-lite"/>
    </source>
</evidence>
<name>A0A3N1D0T7_9ACTN</name>
<feature type="region of interest" description="Disordered" evidence="1">
    <location>
        <begin position="75"/>
        <end position="96"/>
    </location>
</feature>
<evidence type="ECO:0000313" key="3">
    <source>
        <dbReference type="Proteomes" id="UP000272400"/>
    </source>
</evidence>